<keyword evidence="9" id="KW-0902">Two-component regulatory system</keyword>
<evidence type="ECO:0000259" key="13">
    <source>
        <dbReference type="PROSITE" id="PS50109"/>
    </source>
</evidence>
<dbReference type="SMART" id="SM00387">
    <property type="entry name" value="HATPase_c"/>
    <property type="match status" value="1"/>
</dbReference>
<keyword evidence="4" id="KW-0597">Phosphoprotein</keyword>
<dbReference type="Gene3D" id="6.10.340.10">
    <property type="match status" value="1"/>
</dbReference>
<sequence length="415" mass="44180">MRVGPGPVRPDVGKRLEGRPTRRGSGGRGRGKKRERRGGLRGRLTRMFALVAVLAVAVTTSGTVNSAFRVIDRLNPELGLGSLWDGGRHANPSAPLTAHELVARDARRRIIGSAVRSAVFSALVAVIVAGLVTRQLTRPLSRLVDGAGRLQAGARDVQLPLPRRHDEVRDLTGAFNDLTTALAHQEAWRRGLMADIAHDLRTPLAVLRSEIEAMQDGVQPTDAAALARLHGEVLLLARLVTDLRLLSLAESGAITLTPTPVDGSEVLQALADAYALRAAEAGVTLTVNASAPVPFTADPDRLRQTLQNILDNALRYAAPAPVNLSAHWDGTGAVLTIRDHGPGFQPDDLSRAFERFYRADASRSRDPGGRASSGLGLAITRALTEAQGGTITARNHPAGGAEFTLRFPAVTEELT</sequence>
<keyword evidence="6 12" id="KW-0812">Transmembrane</keyword>
<comment type="subcellular location">
    <subcellularLocation>
        <location evidence="2">Membrane</location>
    </subcellularLocation>
</comment>
<feature type="region of interest" description="Disordered" evidence="11">
    <location>
        <begin position="1"/>
        <end position="38"/>
    </location>
</feature>
<dbReference type="InterPro" id="IPR003660">
    <property type="entry name" value="HAMP_dom"/>
</dbReference>
<dbReference type="Pfam" id="PF00672">
    <property type="entry name" value="HAMP"/>
    <property type="match status" value="1"/>
</dbReference>
<proteinExistence type="predicted"/>
<dbReference type="Gene3D" id="3.30.565.10">
    <property type="entry name" value="Histidine kinase-like ATPase, C-terminal domain"/>
    <property type="match status" value="1"/>
</dbReference>
<gene>
    <name evidence="15" type="ORF">FHR04_17360</name>
</gene>
<keyword evidence="7" id="KW-0418">Kinase</keyword>
<keyword evidence="10 12" id="KW-0472">Membrane</keyword>
<feature type="domain" description="HAMP" evidence="14">
    <location>
        <begin position="134"/>
        <end position="187"/>
    </location>
</feature>
<reference evidence="15 16" key="1">
    <citation type="submission" date="2019-06" db="EMBL/GenBank/DDBJ databases">
        <title>Genome sequence of Deinococcus radiopugnans ATCC 19172.</title>
        <authorList>
            <person name="Maclea K.S."/>
            <person name="Maynard C.R."/>
        </authorList>
    </citation>
    <scope>NUCLEOTIDE SEQUENCE [LARGE SCALE GENOMIC DNA]</scope>
    <source>
        <strain evidence="15 16">ATCC 19172</strain>
    </source>
</reference>
<evidence type="ECO:0000256" key="11">
    <source>
        <dbReference type="SAM" id="MobiDB-lite"/>
    </source>
</evidence>
<dbReference type="InterPro" id="IPR003594">
    <property type="entry name" value="HATPase_dom"/>
</dbReference>
<comment type="catalytic activity">
    <reaction evidence="1">
        <text>ATP + protein L-histidine = ADP + protein N-phospho-L-histidine.</text>
        <dbReference type="EC" id="2.7.13.3"/>
    </reaction>
</comment>
<dbReference type="CDD" id="cd00075">
    <property type="entry name" value="HATPase"/>
    <property type="match status" value="1"/>
</dbReference>
<name>A0A5C4XY83_9DEIO</name>
<dbReference type="Pfam" id="PF00512">
    <property type="entry name" value="HisKA"/>
    <property type="match status" value="1"/>
</dbReference>
<evidence type="ECO:0000259" key="14">
    <source>
        <dbReference type="PROSITE" id="PS50885"/>
    </source>
</evidence>
<dbReference type="SMART" id="SM00304">
    <property type="entry name" value="HAMP"/>
    <property type="match status" value="1"/>
</dbReference>
<dbReference type="Gene3D" id="1.10.287.130">
    <property type="match status" value="1"/>
</dbReference>
<feature type="domain" description="Histidine kinase" evidence="13">
    <location>
        <begin position="195"/>
        <end position="411"/>
    </location>
</feature>
<dbReference type="PROSITE" id="PS50109">
    <property type="entry name" value="HIS_KIN"/>
    <property type="match status" value="1"/>
</dbReference>
<keyword evidence="5" id="KW-0808">Transferase</keyword>
<dbReference type="OrthoDB" id="59230at2"/>
<evidence type="ECO:0000313" key="16">
    <source>
        <dbReference type="Proteomes" id="UP000313988"/>
    </source>
</evidence>
<accession>A0A5C4XY83</accession>
<dbReference type="InterPro" id="IPR005467">
    <property type="entry name" value="His_kinase_dom"/>
</dbReference>
<dbReference type="SMART" id="SM00388">
    <property type="entry name" value="HisKA"/>
    <property type="match status" value="1"/>
</dbReference>
<evidence type="ECO:0000256" key="12">
    <source>
        <dbReference type="SAM" id="Phobius"/>
    </source>
</evidence>
<evidence type="ECO:0000313" key="15">
    <source>
        <dbReference type="EMBL" id="TNM68094.1"/>
    </source>
</evidence>
<dbReference type="Proteomes" id="UP000313988">
    <property type="component" value="Unassembled WGS sequence"/>
</dbReference>
<dbReference type="CDD" id="cd00082">
    <property type="entry name" value="HisKA"/>
    <property type="match status" value="1"/>
</dbReference>
<evidence type="ECO:0000256" key="3">
    <source>
        <dbReference type="ARBA" id="ARBA00012438"/>
    </source>
</evidence>
<feature type="compositionally biased region" description="Basic and acidic residues" evidence="11">
    <location>
        <begin position="11"/>
        <end position="20"/>
    </location>
</feature>
<dbReference type="GO" id="GO:0005886">
    <property type="term" value="C:plasma membrane"/>
    <property type="evidence" value="ECO:0007669"/>
    <property type="project" value="TreeGrafter"/>
</dbReference>
<evidence type="ECO:0000256" key="10">
    <source>
        <dbReference type="ARBA" id="ARBA00023136"/>
    </source>
</evidence>
<keyword evidence="8 12" id="KW-1133">Transmembrane helix</keyword>
<evidence type="ECO:0000256" key="9">
    <source>
        <dbReference type="ARBA" id="ARBA00023012"/>
    </source>
</evidence>
<dbReference type="InterPro" id="IPR050428">
    <property type="entry name" value="TCS_sensor_his_kinase"/>
</dbReference>
<feature type="transmembrane region" description="Helical" evidence="12">
    <location>
        <begin position="44"/>
        <end position="68"/>
    </location>
</feature>
<dbReference type="SUPFAM" id="SSF47384">
    <property type="entry name" value="Homodimeric domain of signal transducing histidine kinase"/>
    <property type="match status" value="1"/>
</dbReference>
<dbReference type="PRINTS" id="PR00344">
    <property type="entry name" value="BCTRLSENSOR"/>
</dbReference>
<dbReference type="CDD" id="cd06225">
    <property type="entry name" value="HAMP"/>
    <property type="match status" value="1"/>
</dbReference>
<dbReference type="EMBL" id="VDMO01000025">
    <property type="protein sequence ID" value="TNM68094.1"/>
    <property type="molecule type" value="Genomic_DNA"/>
</dbReference>
<evidence type="ECO:0000256" key="5">
    <source>
        <dbReference type="ARBA" id="ARBA00022679"/>
    </source>
</evidence>
<evidence type="ECO:0000256" key="7">
    <source>
        <dbReference type="ARBA" id="ARBA00022777"/>
    </source>
</evidence>
<evidence type="ECO:0000256" key="2">
    <source>
        <dbReference type="ARBA" id="ARBA00004370"/>
    </source>
</evidence>
<dbReference type="GO" id="GO:0000155">
    <property type="term" value="F:phosphorelay sensor kinase activity"/>
    <property type="evidence" value="ECO:0007669"/>
    <property type="project" value="InterPro"/>
</dbReference>
<dbReference type="PANTHER" id="PTHR45436">
    <property type="entry name" value="SENSOR HISTIDINE KINASE YKOH"/>
    <property type="match status" value="1"/>
</dbReference>
<feature type="compositionally biased region" description="Basic residues" evidence="11">
    <location>
        <begin position="29"/>
        <end position="38"/>
    </location>
</feature>
<protein>
    <recommendedName>
        <fullName evidence="3">histidine kinase</fullName>
        <ecNumber evidence="3">2.7.13.3</ecNumber>
    </recommendedName>
</protein>
<dbReference type="InterPro" id="IPR004358">
    <property type="entry name" value="Sig_transdc_His_kin-like_C"/>
</dbReference>
<comment type="caution">
    <text evidence="15">The sequence shown here is derived from an EMBL/GenBank/DDBJ whole genome shotgun (WGS) entry which is preliminary data.</text>
</comment>
<dbReference type="SUPFAM" id="SSF55874">
    <property type="entry name" value="ATPase domain of HSP90 chaperone/DNA topoisomerase II/histidine kinase"/>
    <property type="match status" value="1"/>
</dbReference>
<dbReference type="InterPro" id="IPR036097">
    <property type="entry name" value="HisK_dim/P_sf"/>
</dbReference>
<dbReference type="PROSITE" id="PS50885">
    <property type="entry name" value="HAMP"/>
    <property type="match status" value="1"/>
</dbReference>
<dbReference type="InterPro" id="IPR036890">
    <property type="entry name" value="HATPase_C_sf"/>
</dbReference>
<evidence type="ECO:0000256" key="4">
    <source>
        <dbReference type="ARBA" id="ARBA00022553"/>
    </source>
</evidence>
<organism evidence="15 16">
    <name type="scientific">Deinococcus radiopugnans ATCC 19172</name>
    <dbReference type="NCBI Taxonomy" id="585398"/>
    <lineage>
        <taxon>Bacteria</taxon>
        <taxon>Thermotogati</taxon>
        <taxon>Deinococcota</taxon>
        <taxon>Deinococci</taxon>
        <taxon>Deinococcales</taxon>
        <taxon>Deinococcaceae</taxon>
        <taxon>Deinococcus</taxon>
    </lineage>
</organism>
<dbReference type="AlphaFoldDB" id="A0A5C4XY83"/>
<dbReference type="EC" id="2.7.13.3" evidence="3"/>
<feature type="transmembrane region" description="Helical" evidence="12">
    <location>
        <begin position="110"/>
        <end position="132"/>
    </location>
</feature>
<dbReference type="Pfam" id="PF02518">
    <property type="entry name" value="HATPase_c"/>
    <property type="match status" value="1"/>
</dbReference>
<dbReference type="SUPFAM" id="SSF158472">
    <property type="entry name" value="HAMP domain-like"/>
    <property type="match status" value="1"/>
</dbReference>
<dbReference type="PANTHER" id="PTHR45436:SF5">
    <property type="entry name" value="SENSOR HISTIDINE KINASE TRCS"/>
    <property type="match status" value="1"/>
</dbReference>
<evidence type="ECO:0000256" key="1">
    <source>
        <dbReference type="ARBA" id="ARBA00000085"/>
    </source>
</evidence>
<evidence type="ECO:0000256" key="8">
    <source>
        <dbReference type="ARBA" id="ARBA00022989"/>
    </source>
</evidence>
<dbReference type="InterPro" id="IPR003661">
    <property type="entry name" value="HisK_dim/P_dom"/>
</dbReference>
<evidence type="ECO:0000256" key="6">
    <source>
        <dbReference type="ARBA" id="ARBA00022692"/>
    </source>
</evidence>